<dbReference type="OrthoDB" id="2733714at2759"/>
<organism evidence="3 4">
    <name type="scientific">Phanerochaete sordida</name>
    <dbReference type="NCBI Taxonomy" id="48140"/>
    <lineage>
        <taxon>Eukaryota</taxon>
        <taxon>Fungi</taxon>
        <taxon>Dikarya</taxon>
        <taxon>Basidiomycota</taxon>
        <taxon>Agaricomycotina</taxon>
        <taxon>Agaricomycetes</taxon>
        <taxon>Polyporales</taxon>
        <taxon>Phanerochaetaceae</taxon>
        <taxon>Phanerochaete</taxon>
    </lineage>
</organism>
<evidence type="ECO:0000313" key="4">
    <source>
        <dbReference type="Proteomes" id="UP000703269"/>
    </source>
</evidence>
<keyword evidence="2" id="KW-0472">Membrane</keyword>
<gene>
    <name evidence="3" type="ORF">PsYK624_001410</name>
</gene>
<protein>
    <submittedName>
        <fullName evidence="3">Uncharacterized protein</fullName>
    </submittedName>
</protein>
<sequence>MHYAARLIGRFFEHDLKRLSKCLFVLGVVTSIVTPLYLYFTLHLGQSIDSSPTDGFKAFVPGPKTRGTLNIIWVCASTIFTSVYLSVHVDVPDKPQKLKQLDKNAGFRKRIRRWVKIAQRFLTYHPACRRARWMLFNIIAPGLLVLTAVMEVISANDAVKYMHSRGQEDWNMKLAFFADMGGFQLEDEQNTVFPDGESFLVWVSEGPSGMLNTGPLLDEINDRRNANVVLKVFTCLQAVWLAIETIARLAEKKPVSELEITTCTYILCTIVTYACWLHKPYGIEERVVIRNAYITPRGGCGGHSDDSQPIDSTPPPRRALEEPRQSYLSSKSEPTQASESGPDALDKDYSLATSEPMRPPRKIFDNARETPFNRSFLKRDRAWMIACLASAFVDSGVGLIHGIAFWNTTIIFSTSLWLWRASCIVQVAVPIILGLCPLIERFYDGAILLCAMFFLASVFCVARATLFVLIWMSFWHLPDGIFSDVDWSWSYFPHWH</sequence>
<accession>A0A9P3FWU6</accession>
<dbReference type="EMBL" id="BPQB01000001">
    <property type="protein sequence ID" value="GJE84066.1"/>
    <property type="molecule type" value="Genomic_DNA"/>
</dbReference>
<feature type="transmembrane region" description="Helical" evidence="2">
    <location>
        <begin position="71"/>
        <end position="91"/>
    </location>
</feature>
<evidence type="ECO:0000313" key="3">
    <source>
        <dbReference type="EMBL" id="GJE84066.1"/>
    </source>
</evidence>
<proteinExistence type="predicted"/>
<reference evidence="3 4" key="1">
    <citation type="submission" date="2021-08" db="EMBL/GenBank/DDBJ databases">
        <title>Draft Genome Sequence of Phanerochaete sordida strain YK-624.</title>
        <authorList>
            <person name="Mori T."/>
            <person name="Dohra H."/>
            <person name="Suzuki T."/>
            <person name="Kawagishi H."/>
            <person name="Hirai H."/>
        </authorList>
    </citation>
    <scope>NUCLEOTIDE SEQUENCE [LARGE SCALE GENOMIC DNA]</scope>
    <source>
        <strain evidence="3 4">YK-624</strain>
    </source>
</reference>
<keyword evidence="4" id="KW-1185">Reference proteome</keyword>
<feature type="region of interest" description="Disordered" evidence="1">
    <location>
        <begin position="299"/>
        <end position="364"/>
    </location>
</feature>
<feature type="transmembrane region" description="Helical" evidence="2">
    <location>
        <begin position="21"/>
        <end position="40"/>
    </location>
</feature>
<feature type="transmembrane region" description="Helical" evidence="2">
    <location>
        <begin position="382"/>
        <end position="405"/>
    </location>
</feature>
<dbReference type="PANTHER" id="PTHR35043">
    <property type="entry name" value="TRANSCRIPTION FACTOR DOMAIN-CONTAINING PROTEIN"/>
    <property type="match status" value="1"/>
</dbReference>
<feature type="transmembrane region" description="Helical" evidence="2">
    <location>
        <begin position="417"/>
        <end position="439"/>
    </location>
</feature>
<evidence type="ECO:0000256" key="1">
    <source>
        <dbReference type="SAM" id="MobiDB-lite"/>
    </source>
</evidence>
<keyword evidence="2" id="KW-1133">Transmembrane helix</keyword>
<feature type="transmembrane region" description="Helical" evidence="2">
    <location>
        <begin position="133"/>
        <end position="153"/>
    </location>
</feature>
<evidence type="ECO:0000256" key="2">
    <source>
        <dbReference type="SAM" id="Phobius"/>
    </source>
</evidence>
<keyword evidence="2" id="KW-0812">Transmembrane</keyword>
<dbReference type="AlphaFoldDB" id="A0A9P3FWU6"/>
<feature type="transmembrane region" description="Helical" evidence="2">
    <location>
        <begin position="446"/>
        <end position="474"/>
    </location>
</feature>
<dbReference type="PANTHER" id="PTHR35043:SF7">
    <property type="entry name" value="TRANSCRIPTION FACTOR DOMAIN-CONTAINING PROTEIN"/>
    <property type="match status" value="1"/>
</dbReference>
<dbReference type="Proteomes" id="UP000703269">
    <property type="component" value="Unassembled WGS sequence"/>
</dbReference>
<comment type="caution">
    <text evidence="3">The sequence shown here is derived from an EMBL/GenBank/DDBJ whole genome shotgun (WGS) entry which is preliminary data.</text>
</comment>
<feature type="compositionally biased region" description="Polar residues" evidence="1">
    <location>
        <begin position="326"/>
        <end position="339"/>
    </location>
</feature>
<name>A0A9P3FWU6_9APHY</name>